<dbReference type="GO" id="GO:0005886">
    <property type="term" value="C:plasma membrane"/>
    <property type="evidence" value="ECO:0007669"/>
    <property type="project" value="UniProtKB-SubCell"/>
</dbReference>
<dbReference type="AlphaFoldDB" id="A0AA46DX57"/>
<dbReference type="InterPro" id="IPR050833">
    <property type="entry name" value="Poly_Biosynth_Transport"/>
</dbReference>
<evidence type="ECO:0000256" key="2">
    <source>
        <dbReference type="ARBA" id="ARBA00022475"/>
    </source>
</evidence>
<evidence type="ECO:0000256" key="1">
    <source>
        <dbReference type="ARBA" id="ARBA00004651"/>
    </source>
</evidence>
<evidence type="ECO:0000313" key="7">
    <source>
        <dbReference type="EMBL" id="TDT67871.1"/>
    </source>
</evidence>
<evidence type="ECO:0000256" key="5">
    <source>
        <dbReference type="ARBA" id="ARBA00023136"/>
    </source>
</evidence>
<feature type="transmembrane region" description="Helical" evidence="6">
    <location>
        <begin position="188"/>
        <end position="206"/>
    </location>
</feature>
<feature type="transmembrane region" description="Helical" evidence="6">
    <location>
        <begin position="368"/>
        <end position="387"/>
    </location>
</feature>
<proteinExistence type="predicted"/>
<dbReference type="PANTHER" id="PTHR30250">
    <property type="entry name" value="PST FAMILY PREDICTED COLANIC ACID TRANSPORTER"/>
    <property type="match status" value="1"/>
</dbReference>
<keyword evidence="5 6" id="KW-0472">Membrane</keyword>
<feature type="transmembrane region" description="Helical" evidence="6">
    <location>
        <begin position="338"/>
        <end position="361"/>
    </location>
</feature>
<dbReference type="PANTHER" id="PTHR30250:SF11">
    <property type="entry name" value="O-ANTIGEN TRANSPORTER-RELATED"/>
    <property type="match status" value="1"/>
</dbReference>
<feature type="transmembrane region" description="Helical" evidence="6">
    <location>
        <begin position="227"/>
        <end position="247"/>
    </location>
</feature>
<feature type="transmembrane region" description="Helical" evidence="6">
    <location>
        <begin position="47"/>
        <end position="68"/>
    </location>
</feature>
<evidence type="ECO:0000256" key="3">
    <source>
        <dbReference type="ARBA" id="ARBA00022692"/>
    </source>
</evidence>
<reference evidence="7 8" key="1">
    <citation type="submission" date="2019-03" db="EMBL/GenBank/DDBJ databases">
        <title>Genomic Encyclopedia of Type Strains, Phase IV (KMG-IV): sequencing the most valuable type-strain genomes for metagenomic binning, comparative biology and taxonomic classification.</title>
        <authorList>
            <person name="Goeker M."/>
        </authorList>
    </citation>
    <scope>NUCLEOTIDE SEQUENCE [LARGE SCALE GENOMIC DNA]</scope>
    <source>
        <strain evidence="7 8">DSM 100055</strain>
    </source>
</reference>
<gene>
    <name evidence="7" type="ORF">EV215_1874</name>
</gene>
<evidence type="ECO:0008006" key="9">
    <source>
        <dbReference type="Google" id="ProtNLM"/>
    </source>
</evidence>
<keyword evidence="2" id="KW-1003">Cell membrane</keyword>
<feature type="transmembrane region" description="Helical" evidence="6">
    <location>
        <begin position="12"/>
        <end position="35"/>
    </location>
</feature>
<evidence type="ECO:0000256" key="6">
    <source>
        <dbReference type="SAM" id="Phobius"/>
    </source>
</evidence>
<keyword evidence="3 6" id="KW-0812">Transmembrane</keyword>
<feature type="transmembrane region" description="Helical" evidence="6">
    <location>
        <begin position="300"/>
        <end position="326"/>
    </location>
</feature>
<dbReference type="EMBL" id="SOBG01000009">
    <property type="protein sequence ID" value="TDT67871.1"/>
    <property type="molecule type" value="Genomic_DNA"/>
</dbReference>
<feature type="transmembrane region" description="Helical" evidence="6">
    <location>
        <begin position="80"/>
        <end position="111"/>
    </location>
</feature>
<feature type="transmembrane region" description="Helical" evidence="6">
    <location>
        <begin position="117"/>
        <end position="143"/>
    </location>
</feature>
<dbReference type="Proteomes" id="UP000294678">
    <property type="component" value="Unassembled WGS sequence"/>
</dbReference>
<accession>A0AA46DX57</accession>
<keyword evidence="4 6" id="KW-1133">Transmembrane helix</keyword>
<dbReference type="RefSeq" id="WP_134113734.1">
    <property type="nucleotide sequence ID" value="NZ_SOBG01000009.1"/>
</dbReference>
<name>A0AA46DX57_9FUSO</name>
<keyword evidence="8" id="KW-1185">Reference proteome</keyword>
<comment type="caution">
    <text evidence="7">The sequence shown here is derived from an EMBL/GenBank/DDBJ whole genome shotgun (WGS) entry which is preliminary data.</text>
</comment>
<feature type="transmembrane region" description="Helical" evidence="6">
    <location>
        <begin position="393"/>
        <end position="412"/>
    </location>
</feature>
<protein>
    <recommendedName>
        <fullName evidence="9">O-antigen/teichoic acid export membrane protein</fullName>
    </recommendedName>
</protein>
<evidence type="ECO:0000256" key="4">
    <source>
        <dbReference type="ARBA" id="ARBA00022989"/>
    </source>
</evidence>
<evidence type="ECO:0000313" key="8">
    <source>
        <dbReference type="Proteomes" id="UP000294678"/>
    </source>
</evidence>
<sequence>MSRGLNKKIKNSVFFALIEQGISVIFGFLSTYLIIKYIDRKIYGIYNYVLSFMVLINFINIVPANYMFKLKNNLKDEEELNVYITSFFVFEIIKGIFIFILNVILGIVLYLKFLNGIYLFIAIMSNGVLFFINQMIAVSRMVLNINFLQKKITKYRIKSTILKLLLLLLLLVFPKLEIVILANLFSQLFFGIMLYKILVTDIKFHFSKLDNKIIYKKNKQSIRNYTLTTHLLGVVSNIIYRIDPLILSGFVTMTTLGRYSVALNLGNYFMIIFQVLQNNASIALANISDEVEENTVISKFLTLSVVLSIIQYALFILFGKIFLSFFIEVKEITEIYNYMKYILLGLSIYNSMIVLGSYIALRNDPKILLLNVAIPTGIFSIIIYFGGAVIGGAVGVAVGNIIAYIFFSTLLIREVRKTNFKFILFNKYRR</sequence>
<comment type="subcellular location">
    <subcellularLocation>
        <location evidence="1">Cell membrane</location>
        <topology evidence="1">Multi-pass membrane protein</topology>
    </subcellularLocation>
</comment>
<organism evidence="7 8">
    <name type="scientific">Hypnocyclicus thermotrophus</name>
    <dbReference type="NCBI Taxonomy" id="1627895"/>
    <lineage>
        <taxon>Bacteria</taxon>
        <taxon>Fusobacteriati</taxon>
        <taxon>Fusobacteriota</taxon>
        <taxon>Fusobacteriia</taxon>
        <taxon>Fusobacteriales</taxon>
        <taxon>Fusobacteriaceae</taxon>
        <taxon>Hypnocyclicus</taxon>
    </lineage>
</organism>